<dbReference type="PANTHER" id="PTHR43270:SF8">
    <property type="entry name" value="DI- AND TRIPEPTIDASE DUG2-RELATED"/>
    <property type="match status" value="1"/>
</dbReference>
<keyword evidence="3" id="KW-0378">Hydrolase</keyword>
<dbReference type="PANTHER" id="PTHR43270">
    <property type="entry name" value="BETA-ALA-HIS DIPEPTIDASE"/>
    <property type="match status" value="1"/>
</dbReference>
<dbReference type="eggNOG" id="COG0624">
    <property type="taxonomic scope" value="Bacteria"/>
</dbReference>
<dbReference type="STRING" id="249408.BOO71_0014488"/>
<evidence type="ECO:0000256" key="3">
    <source>
        <dbReference type="ARBA" id="ARBA00022801"/>
    </source>
</evidence>
<name>A0A1U7NRK8_9DEIO</name>
<accession>A0A1U7NRK8</accession>
<dbReference type="GO" id="GO:0006508">
    <property type="term" value="P:proteolysis"/>
    <property type="evidence" value="ECO:0007669"/>
    <property type="project" value="UniProtKB-KW"/>
</dbReference>
<protein>
    <submittedName>
        <fullName evidence="5">Acetylornithine deacetylase/Succinyl-diaminopimelate desuccinylase</fullName>
    </submittedName>
</protein>
<feature type="domain" description="Peptidase M20 dimerisation" evidence="4">
    <location>
        <begin position="217"/>
        <end position="359"/>
    </location>
</feature>
<dbReference type="InterPro" id="IPR011650">
    <property type="entry name" value="Peptidase_M20_dimer"/>
</dbReference>
<reference evidence="5 6" key="1">
    <citation type="submission" date="2017-01" db="EMBL/GenBank/DDBJ databases">
        <title>Genome Analysis of Deinococcus marmoris KOPRI26562.</title>
        <authorList>
            <person name="Kim J.H."/>
            <person name="Oh H.-M."/>
        </authorList>
    </citation>
    <scope>NUCLEOTIDE SEQUENCE [LARGE SCALE GENOMIC DNA]</scope>
    <source>
        <strain evidence="5 6">KOPRI26562</strain>
    </source>
</reference>
<dbReference type="GO" id="GO:0008233">
    <property type="term" value="F:peptidase activity"/>
    <property type="evidence" value="ECO:0007669"/>
    <property type="project" value="UniProtKB-KW"/>
</dbReference>
<dbReference type="InterPro" id="IPR002933">
    <property type="entry name" value="Peptidase_M20"/>
</dbReference>
<keyword evidence="1" id="KW-0645">Protease</keyword>
<dbReference type="Gene3D" id="3.40.630.10">
    <property type="entry name" value="Zn peptidases"/>
    <property type="match status" value="1"/>
</dbReference>
<dbReference type="Pfam" id="PF01546">
    <property type="entry name" value="Peptidase_M20"/>
    <property type="match status" value="1"/>
</dbReference>
<keyword evidence="6" id="KW-1185">Reference proteome</keyword>
<dbReference type="Proteomes" id="UP000186607">
    <property type="component" value="Unassembled WGS sequence"/>
</dbReference>
<dbReference type="RefSeq" id="WP_075836922.1">
    <property type="nucleotide sequence ID" value="NZ_MSTI01000175.1"/>
</dbReference>
<organism evidence="5 6">
    <name type="scientific">Deinococcus marmoris</name>
    <dbReference type="NCBI Taxonomy" id="249408"/>
    <lineage>
        <taxon>Bacteria</taxon>
        <taxon>Thermotogati</taxon>
        <taxon>Deinococcota</taxon>
        <taxon>Deinococci</taxon>
        <taxon>Deinococcales</taxon>
        <taxon>Deinococcaceae</taxon>
        <taxon>Deinococcus</taxon>
    </lineage>
</organism>
<gene>
    <name evidence="5" type="ORF">BOO71_0014488</name>
</gene>
<dbReference type="GO" id="GO:0046872">
    <property type="term" value="F:metal ion binding"/>
    <property type="evidence" value="ECO:0007669"/>
    <property type="project" value="UniProtKB-KW"/>
</dbReference>
<evidence type="ECO:0000313" key="5">
    <source>
        <dbReference type="EMBL" id="OLV15550.1"/>
    </source>
</evidence>
<keyword evidence="2" id="KW-0479">Metal-binding</keyword>
<sequence>MNVNAIHADLKQHFDQDLEDIRQFLRRPSISYTGEGIAETAQAVADLIAGLGGEAEVVQTPGHPIVYGELWQDAPKTLLIYGMYDVMPTDEDGWIAEPFGAEIHDLPGLGPSVICRGAVNTKGPLAAFFTAMRSIVRVEGKLPVNLLFAIEGEEEMGSRSFPAFAEQYAEKLKRADAVLFPFFEQDEAGMPSLVLGTKGMLYVELICTGGDWGGPTDRGIHGSYNAWVKSPVWRLTRALASFVDDNENILVNGFFDDVRLLSQREAALLDEQIDAGRFDAGVFRDAYAVRQLKDTDDRQAWHRLFSQPQLNIDGLFAGYTGPETKTVLPHQATAKVDVRMVPDMDPDRVLAGLRAHLDQGGFTDIEIKVYNKYPWSKLSLDEPAVQAMIRTYQGLHGELELWPINPGSAPYYVFERLLGLPYVTGGLGHGSRQHSSNEYCTVAGILDFERSMVTFLDEFTRGPAAPQGADYE</sequence>
<comment type="caution">
    <text evidence="5">The sequence shown here is derived from an EMBL/GenBank/DDBJ whole genome shotgun (WGS) entry which is preliminary data.</text>
</comment>
<dbReference type="OrthoDB" id="9761532at2"/>
<evidence type="ECO:0000259" key="4">
    <source>
        <dbReference type="Pfam" id="PF07687"/>
    </source>
</evidence>
<dbReference type="SUPFAM" id="SSF53187">
    <property type="entry name" value="Zn-dependent exopeptidases"/>
    <property type="match status" value="1"/>
</dbReference>
<dbReference type="Gene3D" id="3.30.70.360">
    <property type="match status" value="1"/>
</dbReference>
<evidence type="ECO:0000256" key="2">
    <source>
        <dbReference type="ARBA" id="ARBA00022723"/>
    </source>
</evidence>
<dbReference type="Pfam" id="PF07687">
    <property type="entry name" value="M20_dimer"/>
    <property type="match status" value="1"/>
</dbReference>
<evidence type="ECO:0000256" key="1">
    <source>
        <dbReference type="ARBA" id="ARBA00022670"/>
    </source>
</evidence>
<dbReference type="InterPro" id="IPR051458">
    <property type="entry name" value="Cyt/Met_Dipeptidase"/>
</dbReference>
<dbReference type="EMBL" id="MSTI01000175">
    <property type="protein sequence ID" value="OLV15550.1"/>
    <property type="molecule type" value="Genomic_DNA"/>
</dbReference>
<dbReference type="AlphaFoldDB" id="A0A1U7NRK8"/>
<proteinExistence type="predicted"/>
<evidence type="ECO:0000313" key="6">
    <source>
        <dbReference type="Proteomes" id="UP000186607"/>
    </source>
</evidence>